<name>A0AAV4QAX4_9ARAC</name>
<evidence type="ECO:0000313" key="2">
    <source>
        <dbReference type="Proteomes" id="UP001054837"/>
    </source>
</evidence>
<reference evidence="1 2" key="1">
    <citation type="submission" date="2021-06" db="EMBL/GenBank/DDBJ databases">
        <title>Caerostris darwini draft genome.</title>
        <authorList>
            <person name="Kono N."/>
            <person name="Arakawa K."/>
        </authorList>
    </citation>
    <scope>NUCLEOTIDE SEQUENCE [LARGE SCALE GENOMIC DNA]</scope>
</reference>
<protein>
    <submittedName>
        <fullName evidence="1">Uncharacterized protein</fullName>
    </submittedName>
</protein>
<dbReference type="Proteomes" id="UP001054837">
    <property type="component" value="Unassembled WGS sequence"/>
</dbReference>
<organism evidence="1 2">
    <name type="scientific">Caerostris darwini</name>
    <dbReference type="NCBI Taxonomy" id="1538125"/>
    <lineage>
        <taxon>Eukaryota</taxon>
        <taxon>Metazoa</taxon>
        <taxon>Ecdysozoa</taxon>
        <taxon>Arthropoda</taxon>
        <taxon>Chelicerata</taxon>
        <taxon>Arachnida</taxon>
        <taxon>Araneae</taxon>
        <taxon>Araneomorphae</taxon>
        <taxon>Entelegynae</taxon>
        <taxon>Araneoidea</taxon>
        <taxon>Araneidae</taxon>
        <taxon>Caerostris</taxon>
    </lineage>
</organism>
<comment type="caution">
    <text evidence="1">The sequence shown here is derived from an EMBL/GenBank/DDBJ whole genome shotgun (WGS) entry which is preliminary data.</text>
</comment>
<proteinExistence type="predicted"/>
<gene>
    <name evidence="1" type="ORF">CDAR_316211</name>
</gene>
<sequence>MSLNGPSSPLFFCVWGVRIGGLDAEDPTPHGLAQVGGALSLTVNKLLYSSSSKARVRRVRHVCSVIKGAGAGKPGAETCGSGKTYFGPPFCHSLHFCKILGVSPFDFSRST</sequence>
<accession>A0AAV4QAX4</accession>
<dbReference type="AlphaFoldDB" id="A0AAV4QAX4"/>
<keyword evidence="2" id="KW-1185">Reference proteome</keyword>
<dbReference type="EMBL" id="BPLQ01004126">
    <property type="protein sequence ID" value="GIY05834.1"/>
    <property type="molecule type" value="Genomic_DNA"/>
</dbReference>
<evidence type="ECO:0000313" key="1">
    <source>
        <dbReference type="EMBL" id="GIY05834.1"/>
    </source>
</evidence>